<dbReference type="OMA" id="HPRDQFV"/>
<evidence type="ECO:0000256" key="1">
    <source>
        <dbReference type="ARBA" id="ARBA00005417"/>
    </source>
</evidence>
<proteinExistence type="inferred from homology"/>
<dbReference type="PANTHER" id="PTHR42788">
    <property type="entry name" value="TAURINE IMPORT ATP-BINDING PROTEIN-RELATED"/>
    <property type="match status" value="1"/>
</dbReference>
<dbReference type="Pfam" id="PF00005">
    <property type="entry name" value="ABC_tran"/>
    <property type="match status" value="1"/>
</dbReference>
<dbReference type="PROSITE" id="PS00211">
    <property type="entry name" value="ABC_TRANSPORTER_1"/>
    <property type="match status" value="1"/>
</dbReference>
<dbReference type="PANTHER" id="PTHR42788:SF13">
    <property type="entry name" value="ALIPHATIC SULFONATES IMPORT ATP-BINDING PROTEIN SSUB"/>
    <property type="match status" value="1"/>
</dbReference>
<dbReference type="PROSITE" id="PS50893">
    <property type="entry name" value="ABC_TRANSPORTER_2"/>
    <property type="match status" value="1"/>
</dbReference>
<evidence type="ECO:0000259" key="5">
    <source>
        <dbReference type="PROSITE" id="PS50893"/>
    </source>
</evidence>
<dbReference type="InterPro" id="IPR017871">
    <property type="entry name" value="ABC_transporter-like_CS"/>
</dbReference>
<dbReference type="EMBL" id="JAAGJP010000018">
    <property type="protein sequence ID" value="NDS68206.1"/>
    <property type="molecule type" value="Genomic_DNA"/>
</dbReference>
<evidence type="ECO:0000256" key="2">
    <source>
        <dbReference type="ARBA" id="ARBA00022448"/>
    </source>
</evidence>
<comment type="caution">
    <text evidence="6">The sequence shown here is derived from an EMBL/GenBank/DDBJ whole genome shotgun (WGS) entry which is preliminary data.</text>
</comment>
<sequence length="260" mass="28882">MAQLKNNSLINCYNICLEYHQDKKLTKKVIENLNLSIRENEIIAIVGKSGAGKSSLVRILSGMLKPTSGKLFYKGSAIDGPLENIGMVFQNFALLPWLNVLENVLFGADSLGIPRSQSKPKALEIIKKIGLNGFEDAYVSELSGGMKQRVGFARALMIEPEILFLDEPFSSLDIVTAKTLRDDIMRLWHTGETKTKAIVLVIHNIEEAVNMANRVIILDSNPGRIASEKTIELDYPRDLECDSTRIVIKDISSTLHAINQ</sequence>
<name>A0A6B2JBU5_FRATU</name>
<dbReference type="GO" id="GO:0005524">
    <property type="term" value="F:ATP binding"/>
    <property type="evidence" value="ECO:0007669"/>
    <property type="project" value="UniProtKB-KW"/>
</dbReference>
<dbReference type="RefSeq" id="WP_003013798.1">
    <property type="nucleotide sequence ID" value="NZ_CP010289.1"/>
</dbReference>
<dbReference type="InterPro" id="IPR003593">
    <property type="entry name" value="AAA+_ATPase"/>
</dbReference>
<dbReference type="KEGG" id="ftz:CH68_2078"/>
<protein>
    <submittedName>
        <fullName evidence="6">ABC transporter ATP-binding protein</fullName>
    </submittedName>
</protein>
<dbReference type="SUPFAM" id="SSF52540">
    <property type="entry name" value="P-loop containing nucleoside triphosphate hydrolases"/>
    <property type="match status" value="1"/>
</dbReference>
<evidence type="ECO:0000313" key="7">
    <source>
        <dbReference type="EMBL" id="NDS68206.1"/>
    </source>
</evidence>
<dbReference type="InterPro" id="IPR050166">
    <property type="entry name" value="ABC_transporter_ATP-bind"/>
</dbReference>
<comment type="similarity">
    <text evidence="1">Belongs to the ABC transporter superfamily.</text>
</comment>
<dbReference type="InterPro" id="IPR027417">
    <property type="entry name" value="P-loop_NTPase"/>
</dbReference>
<dbReference type="CDD" id="cd03293">
    <property type="entry name" value="ABC_NrtD_SsuB_transporters"/>
    <property type="match status" value="1"/>
</dbReference>
<dbReference type="GO" id="GO:0016887">
    <property type="term" value="F:ATP hydrolysis activity"/>
    <property type="evidence" value="ECO:0007669"/>
    <property type="project" value="InterPro"/>
</dbReference>
<feature type="domain" description="ABC transporter" evidence="5">
    <location>
        <begin position="10"/>
        <end position="245"/>
    </location>
</feature>
<reference evidence="6" key="2">
    <citation type="submission" date="2020-02" db="EMBL/GenBank/DDBJ databases">
        <title>Using affinity propagation clustering for identifying bacterial clades and subclades with whole-genome sequences of Francisella tularensis.</title>
        <authorList>
            <person name="Homeier-Bachmann T."/>
            <person name="Abdel-Glil M.Y."/>
            <person name="Hackbart A."/>
            <person name="Hotzel H."/>
            <person name="Tomaso H."/>
        </authorList>
    </citation>
    <scope>NUCLEOTIDE SEQUENCE</scope>
    <source>
        <strain evidence="7">15T0085</strain>
        <strain evidence="6">17T1429</strain>
    </source>
</reference>
<keyword evidence="4 6" id="KW-0067">ATP-binding</keyword>
<dbReference type="SMART" id="SM00382">
    <property type="entry name" value="AAA"/>
    <property type="match status" value="1"/>
</dbReference>
<keyword evidence="2" id="KW-0813">Transport</keyword>
<dbReference type="InterPro" id="IPR003439">
    <property type="entry name" value="ABC_transporter-like_ATP-bd"/>
</dbReference>
<organism evidence="6">
    <name type="scientific">Francisella tularensis subsp. holarctica</name>
    <dbReference type="NCBI Taxonomy" id="119857"/>
    <lineage>
        <taxon>Bacteria</taxon>
        <taxon>Pseudomonadati</taxon>
        <taxon>Pseudomonadota</taxon>
        <taxon>Gammaproteobacteria</taxon>
        <taxon>Thiotrichales</taxon>
        <taxon>Francisellaceae</taxon>
        <taxon>Francisella</taxon>
    </lineage>
</organism>
<evidence type="ECO:0000313" key="6">
    <source>
        <dbReference type="EMBL" id="NDR88829.1"/>
    </source>
</evidence>
<evidence type="ECO:0000256" key="4">
    <source>
        <dbReference type="ARBA" id="ARBA00022840"/>
    </source>
</evidence>
<evidence type="ECO:0000256" key="3">
    <source>
        <dbReference type="ARBA" id="ARBA00022741"/>
    </source>
</evidence>
<accession>A0A6B2JBU5</accession>
<keyword evidence="3" id="KW-0547">Nucleotide-binding</keyword>
<gene>
    <name evidence="7" type="ORF">FWI86_03780</name>
    <name evidence="6" type="ORF">FWJ04_03885</name>
</gene>
<dbReference type="AlphaFoldDB" id="A0A6B2JBU5"/>
<reference evidence="6" key="1">
    <citation type="submission" date="2019-08" db="EMBL/GenBank/DDBJ databases">
        <authorList>
            <person name="Busch A."/>
        </authorList>
    </citation>
    <scope>NUCLEOTIDE SEQUENCE</scope>
    <source>
        <strain evidence="7">15T0085</strain>
        <strain evidence="6">17T1429</strain>
    </source>
</reference>
<dbReference type="Gene3D" id="3.40.50.300">
    <property type="entry name" value="P-loop containing nucleotide triphosphate hydrolases"/>
    <property type="match status" value="1"/>
</dbReference>
<dbReference type="EMBL" id="JAAGKH010000022">
    <property type="protein sequence ID" value="NDR88829.1"/>
    <property type="molecule type" value="Genomic_DNA"/>
</dbReference>